<dbReference type="PRINTS" id="PR01220">
    <property type="entry name" value="HISBINDING"/>
</dbReference>
<dbReference type="EMBL" id="GFPF01004222">
    <property type="protein sequence ID" value="MAA15368.1"/>
    <property type="molecule type" value="Transcribed_RNA"/>
</dbReference>
<evidence type="ECO:0000313" key="2">
    <source>
        <dbReference type="EMBL" id="MAA15368.1"/>
    </source>
</evidence>
<feature type="chain" id="PRO_5011968317" evidence="1">
    <location>
        <begin position="18"/>
        <end position="183"/>
    </location>
</feature>
<dbReference type="GO" id="GO:0030682">
    <property type="term" value="P:symbiont-mediated perturbation of host defenses"/>
    <property type="evidence" value="ECO:0007669"/>
    <property type="project" value="InterPro"/>
</dbReference>
<accession>A0A224YCD8</accession>
<feature type="signal peptide" evidence="1">
    <location>
        <begin position="1"/>
        <end position="17"/>
    </location>
</feature>
<keyword evidence="1" id="KW-0732">Signal</keyword>
<dbReference type="Gene3D" id="2.40.128.20">
    <property type="match status" value="1"/>
</dbReference>
<dbReference type="InterPro" id="IPR012674">
    <property type="entry name" value="Calycin"/>
</dbReference>
<protein>
    <submittedName>
        <fullName evidence="2">Lipocalin</fullName>
    </submittedName>
</protein>
<dbReference type="InterPro" id="IPR002970">
    <property type="entry name" value="Tick_his-bd"/>
</dbReference>
<dbReference type="GO" id="GO:0043176">
    <property type="term" value="F:amine binding"/>
    <property type="evidence" value="ECO:0007669"/>
    <property type="project" value="InterPro"/>
</dbReference>
<proteinExistence type="predicted"/>
<reference evidence="2" key="1">
    <citation type="journal article" date="2017" name="Parasit. Vectors">
        <title>Sialotranscriptomics of Rhipicephalus zambeziensis reveals intricate expression profiles of secretory proteins and suggests tight temporal transcriptional regulation during blood-feeding.</title>
        <authorList>
            <person name="de Castro M.H."/>
            <person name="de Klerk D."/>
            <person name="Pienaar R."/>
            <person name="Rees D.J.G."/>
            <person name="Mans B.J."/>
        </authorList>
    </citation>
    <scope>NUCLEOTIDE SEQUENCE</scope>
    <source>
        <tissue evidence="2">Salivary glands</tissue>
    </source>
</reference>
<dbReference type="SUPFAM" id="SSF50814">
    <property type="entry name" value="Lipocalins"/>
    <property type="match status" value="1"/>
</dbReference>
<evidence type="ECO:0000256" key="1">
    <source>
        <dbReference type="SAM" id="SignalP"/>
    </source>
</evidence>
<dbReference type="AlphaFoldDB" id="A0A224YCD8"/>
<organism evidence="2">
    <name type="scientific">Rhipicephalus zambeziensis</name>
    <dbReference type="NCBI Taxonomy" id="60191"/>
    <lineage>
        <taxon>Eukaryota</taxon>
        <taxon>Metazoa</taxon>
        <taxon>Ecdysozoa</taxon>
        <taxon>Arthropoda</taxon>
        <taxon>Chelicerata</taxon>
        <taxon>Arachnida</taxon>
        <taxon>Acari</taxon>
        <taxon>Parasitiformes</taxon>
        <taxon>Ixodida</taxon>
        <taxon>Ixodoidea</taxon>
        <taxon>Ixodidae</taxon>
        <taxon>Rhipicephalinae</taxon>
        <taxon>Rhipicephalus</taxon>
        <taxon>Rhipicephalus</taxon>
    </lineage>
</organism>
<name>A0A224YCD8_9ACAR</name>
<sequence length="183" mass="21041">MKFLVFILLASLLYAESSDNQSQQPVTSAFPDWANESLFGRYQNAWAAINETNVTYYMVMATHNVDTYFGQNFTCVRVKTTSVYSNDTVQAELKFRNATNNTITFMSNTTAVTRYNYTIPNAIQFGAQGNSTEMGVFVYSYPQQCDLLSVRNGTDLQLWVHENFTEQVPMCCQFLYDYFRPKK</sequence>
<dbReference type="Pfam" id="PF02098">
    <property type="entry name" value="His_binding"/>
    <property type="match status" value="1"/>
</dbReference>